<sequence>MNMLNNISKRIATLNSGEKWTVTAQELLISRGDFQAISVFLSRESEKGHFSIDIPQTIQPWLNVPSITVIKN</sequence>
<proteinExistence type="predicted"/>
<accession>A0A2U3MZG0</accession>
<gene>
    <name evidence="1" type="ORF">KPC_1979</name>
</gene>
<dbReference type="RefSeq" id="WP_121974253.1">
    <property type="nucleotide sequence ID" value="NZ_OOGT01000082.1"/>
</dbReference>
<dbReference type="AlphaFoldDB" id="A0A2U3MZG0"/>
<dbReference type="Proteomes" id="UP000245974">
    <property type="component" value="Unassembled WGS sequence"/>
</dbReference>
<dbReference type="OrthoDB" id="6712057at2"/>
<keyword evidence="2" id="KW-1185">Reference proteome</keyword>
<protein>
    <submittedName>
        <fullName evidence="1">Uncharacterized protein</fullName>
    </submittedName>
</protein>
<dbReference type="EMBL" id="OOGT01000082">
    <property type="protein sequence ID" value="SPL70801.1"/>
    <property type="molecule type" value="Genomic_DNA"/>
</dbReference>
<name>A0A2U3MZG0_9GAMM</name>
<dbReference type="InParanoid" id="A0A2U3MZG0"/>
<organism evidence="1 2">
    <name type="scientific">Acinetobacter stercoris</name>
    <dbReference type="NCBI Taxonomy" id="2126983"/>
    <lineage>
        <taxon>Bacteria</taxon>
        <taxon>Pseudomonadati</taxon>
        <taxon>Pseudomonadota</taxon>
        <taxon>Gammaproteobacteria</taxon>
        <taxon>Moraxellales</taxon>
        <taxon>Moraxellaceae</taxon>
        <taxon>Acinetobacter</taxon>
    </lineage>
</organism>
<evidence type="ECO:0000313" key="1">
    <source>
        <dbReference type="EMBL" id="SPL70801.1"/>
    </source>
</evidence>
<evidence type="ECO:0000313" key="2">
    <source>
        <dbReference type="Proteomes" id="UP000245974"/>
    </source>
</evidence>
<reference evidence="2" key="1">
    <citation type="submission" date="2018-03" db="EMBL/GenBank/DDBJ databases">
        <authorList>
            <person name="Blom J."/>
        </authorList>
    </citation>
    <scope>NUCLEOTIDE SEQUENCE [LARGE SCALE GENOMIC DNA]</scope>
    <source>
        <strain evidence="2">KPC-SM-21</strain>
    </source>
</reference>